<proteinExistence type="inferred from homology"/>
<dbReference type="GO" id="GO:0006508">
    <property type="term" value="P:proteolysis"/>
    <property type="evidence" value="ECO:0007669"/>
    <property type="project" value="InterPro"/>
</dbReference>
<dbReference type="SUPFAM" id="SSF52129">
    <property type="entry name" value="Caspase-like"/>
    <property type="match status" value="1"/>
</dbReference>
<dbReference type="InterPro" id="IPR011600">
    <property type="entry name" value="Pept_C14_caspase"/>
</dbReference>
<keyword evidence="4" id="KW-1185">Reference proteome</keyword>
<dbReference type="InterPro" id="IPR015917">
    <property type="entry name" value="Pept_C14A"/>
</dbReference>
<dbReference type="SMART" id="SM00115">
    <property type="entry name" value="CASc"/>
    <property type="match status" value="1"/>
</dbReference>
<dbReference type="Pfam" id="PF00656">
    <property type="entry name" value="Peptidase_C14"/>
    <property type="match status" value="1"/>
</dbReference>
<organism evidence="3 4">
    <name type="scientific">Potamilus streckersoni</name>
    <dbReference type="NCBI Taxonomy" id="2493646"/>
    <lineage>
        <taxon>Eukaryota</taxon>
        <taxon>Metazoa</taxon>
        <taxon>Spiralia</taxon>
        <taxon>Lophotrochozoa</taxon>
        <taxon>Mollusca</taxon>
        <taxon>Bivalvia</taxon>
        <taxon>Autobranchia</taxon>
        <taxon>Heteroconchia</taxon>
        <taxon>Palaeoheterodonta</taxon>
        <taxon>Unionida</taxon>
        <taxon>Unionoidea</taxon>
        <taxon>Unionidae</taxon>
        <taxon>Ambleminae</taxon>
        <taxon>Lampsilini</taxon>
        <taxon>Potamilus</taxon>
    </lineage>
</organism>
<dbReference type="Gene3D" id="3.30.70.1470">
    <property type="entry name" value="Caspase-like"/>
    <property type="match status" value="1"/>
</dbReference>
<evidence type="ECO:0000313" key="4">
    <source>
        <dbReference type="Proteomes" id="UP001195483"/>
    </source>
</evidence>
<evidence type="ECO:0000256" key="1">
    <source>
        <dbReference type="ARBA" id="ARBA00010134"/>
    </source>
</evidence>
<protein>
    <recommendedName>
        <fullName evidence="2">Peptidase C14A caspase catalytic domain-containing protein</fullName>
    </recommendedName>
</protein>
<comment type="caution">
    <text evidence="3">The sequence shown here is derived from an EMBL/GenBank/DDBJ whole genome shotgun (WGS) entry which is preliminary data.</text>
</comment>
<evidence type="ECO:0000313" key="3">
    <source>
        <dbReference type="EMBL" id="KAK3592299.1"/>
    </source>
</evidence>
<dbReference type="GO" id="GO:0004197">
    <property type="term" value="F:cysteine-type endopeptidase activity"/>
    <property type="evidence" value="ECO:0007669"/>
    <property type="project" value="InterPro"/>
</dbReference>
<dbReference type="InterPro" id="IPR029030">
    <property type="entry name" value="Caspase-like_dom_sf"/>
</dbReference>
<sequence>MAQATEDTPRESATPYITKEQYESRDYTWRKDKKSKVLFFQFNKCRNKEGKKYERRTSEWEEHDLKKCFKNLVGGVDFKAYRNRKVTELPAIFDNEFQDDKRNMDYNCFIFILLSVGENDRIFCYDNEITITNFIEPIKRKQSMALKPKLFFIQNGDERLIGTVRGEVVKGKPLEFEHRKVPQEADFFIMQSIIPESLFLDPKFSDTFECIFMKDLIETVKDEKQNPGEKPLDIHQLSIRINARVNKRLMSKVPKSDTPMYYDRLPIPEVTSTLTKALCFPC</sequence>
<gene>
    <name evidence="3" type="ORF">CHS0354_030441</name>
</gene>
<dbReference type="GO" id="GO:0006915">
    <property type="term" value="P:apoptotic process"/>
    <property type="evidence" value="ECO:0007669"/>
    <property type="project" value="TreeGrafter"/>
</dbReference>
<accession>A0AAE0SHZ0</accession>
<evidence type="ECO:0000259" key="2">
    <source>
        <dbReference type="SMART" id="SM00115"/>
    </source>
</evidence>
<dbReference type="InterPro" id="IPR002398">
    <property type="entry name" value="Pept_C14"/>
</dbReference>
<comment type="similarity">
    <text evidence="1">Belongs to the peptidase C14A family.</text>
</comment>
<dbReference type="PANTHER" id="PTHR10454">
    <property type="entry name" value="CASPASE"/>
    <property type="match status" value="1"/>
</dbReference>
<dbReference type="EMBL" id="JAEAOA010001811">
    <property type="protein sequence ID" value="KAK3592299.1"/>
    <property type="molecule type" value="Genomic_DNA"/>
</dbReference>
<dbReference type="GO" id="GO:0043525">
    <property type="term" value="P:positive regulation of neuron apoptotic process"/>
    <property type="evidence" value="ECO:0007669"/>
    <property type="project" value="TreeGrafter"/>
</dbReference>
<dbReference type="Proteomes" id="UP001195483">
    <property type="component" value="Unassembled WGS sequence"/>
</dbReference>
<reference evidence="3" key="3">
    <citation type="submission" date="2023-05" db="EMBL/GenBank/DDBJ databases">
        <authorList>
            <person name="Smith C.H."/>
        </authorList>
    </citation>
    <scope>NUCLEOTIDE SEQUENCE</scope>
    <source>
        <strain evidence="3">CHS0354</strain>
        <tissue evidence="3">Mantle</tissue>
    </source>
</reference>
<dbReference type="AlphaFoldDB" id="A0AAE0SHZ0"/>
<feature type="domain" description="Peptidase C14A caspase catalytic" evidence="2">
    <location>
        <begin position="52"/>
        <end position="282"/>
    </location>
</feature>
<dbReference type="Gene3D" id="3.40.50.1460">
    <property type="match status" value="1"/>
</dbReference>
<reference evidence="3" key="1">
    <citation type="journal article" date="2021" name="Genome Biol. Evol.">
        <title>A High-Quality Reference Genome for a Parasitic Bivalve with Doubly Uniparental Inheritance (Bivalvia: Unionida).</title>
        <authorList>
            <person name="Smith C.H."/>
        </authorList>
    </citation>
    <scope>NUCLEOTIDE SEQUENCE</scope>
    <source>
        <strain evidence="3">CHS0354</strain>
    </source>
</reference>
<dbReference type="PANTHER" id="PTHR10454:SF210">
    <property type="entry name" value="CASPASE-2"/>
    <property type="match status" value="1"/>
</dbReference>
<dbReference type="GO" id="GO:0005737">
    <property type="term" value="C:cytoplasm"/>
    <property type="evidence" value="ECO:0007669"/>
    <property type="project" value="TreeGrafter"/>
</dbReference>
<reference evidence="3" key="2">
    <citation type="journal article" date="2021" name="Genome Biol. Evol.">
        <title>Developing a high-quality reference genome for a parasitic bivalve with doubly uniparental inheritance (Bivalvia: Unionida).</title>
        <authorList>
            <person name="Smith C.H."/>
        </authorList>
    </citation>
    <scope>NUCLEOTIDE SEQUENCE</scope>
    <source>
        <strain evidence="3">CHS0354</strain>
        <tissue evidence="3">Mantle</tissue>
    </source>
</reference>
<name>A0AAE0SHZ0_9BIVA</name>